<evidence type="ECO:0000256" key="3">
    <source>
        <dbReference type="ARBA" id="ARBA00023163"/>
    </source>
</evidence>
<dbReference type="GO" id="GO:0000976">
    <property type="term" value="F:transcription cis-regulatory region binding"/>
    <property type="evidence" value="ECO:0007669"/>
    <property type="project" value="TreeGrafter"/>
</dbReference>
<dbReference type="CDD" id="cd06288">
    <property type="entry name" value="PBP1_sucrose_transcription_regulator"/>
    <property type="match status" value="1"/>
</dbReference>
<dbReference type="Gene3D" id="3.40.50.2300">
    <property type="match status" value="2"/>
</dbReference>
<keyword evidence="6" id="KW-1185">Reference proteome</keyword>
<dbReference type="AlphaFoldDB" id="A0A1M7QN18"/>
<name>A0A1M7QN18_9BACI</name>
<sequence>MTSLKKIAQQANVSVATVSNVLNNRGRVGVKTKNKILQIAEDLNYSPNRLAKSLKMNKSQTIGVIVEDLSVFNAPEIIDGINSFAEDHGYSILLMNLRMKKKTGMQYPETEICKQEVAPFFRVLLASQVEGVIYIGIHNRDVKGVLPESSIPIVYTYCDTSNPQDLSVNYDDFQASYNATEYLLNNGHKDIGVITGFNDSESTIERLRGFKQALRDHGLNWNDEWQKEGDWTYNSGYSQTKELFNRSRAPKAIFTMNDLMAGGAFKAAVELKLKIPDDIAIIGFDNQEISQYLLPTLTTMNLPLNEIGKQSIDLLIKKINGENIRINKIKLNCTLIRRESV</sequence>
<evidence type="ECO:0000259" key="4">
    <source>
        <dbReference type="PROSITE" id="PS50932"/>
    </source>
</evidence>
<evidence type="ECO:0000256" key="2">
    <source>
        <dbReference type="ARBA" id="ARBA00023125"/>
    </source>
</evidence>
<keyword evidence="3" id="KW-0804">Transcription</keyword>
<proteinExistence type="predicted"/>
<dbReference type="SUPFAM" id="SSF53822">
    <property type="entry name" value="Periplasmic binding protein-like I"/>
    <property type="match status" value="1"/>
</dbReference>
<protein>
    <submittedName>
        <fullName evidence="5">Transcriptional regulator, LacI family</fullName>
    </submittedName>
</protein>
<reference evidence="5 6" key="1">
    <citation type="submission" date="2016-11" db="EMBL/GenBank/DDBJ databases">
        <authorList>
            <person name="Jaros S."/>
            <person name="Januszkiewicz K."/>
            <person name="Wedrychowicz H."/>
        </authorList>
    </citation>
    <scope>NUCLEOTIDE SEQUENCE [LARGE SCALE GENOMIC DNA]</scope>
    <source>
        <strain evidence="5 6">CGMCC 1.10681</strain>
    </source>
</reference>
<dbReference type="InterPro" id="IPR028082">
    <property type="entry name" value="Peripla_BP_I"/>
</dbReference>
<dbReference type="CDD" id="cd01392">
    <property type="entry name" value="HTH_LacI"/>
    <property type="match status" value="1"/>
</dbReference>
<keyword evidence="1" id="KW-0805">Transcription regulation</keyword>
<dbReference type="Pfam" id="PF13377">
    <property type="entry name" value="Peripla_BP_3"/>
    <property type="match status" value="1"/>
</dbReference>
<dbReference type="GO" id="GO:0003700">
    <property type="term" value="F:DNA-binding transcription factor activity"/>
    <property type="evidence" value="ECO:0007669"/>
    <property type="project" value="TreeGrafter"/>
</dbReference>
<dbReference type="PANTHER" id="PTHR30146">
    <property type="entry name" value="LACI-RELATED TRANSCRIPTIONAL REPRESSOR"/>
    <property type="match status" value="1"/>
</dbReference>
<evidence type="ECO:0000256" key="1">
    <source>
        <dbReference type="ARBA" id="ARBA00023015"/>
    </source>
</evidence>
<dbReference type="SMART" id="SM00354">
    <property type="entry name" value="HTH_LACI"/>
    <property type="match status" value="1"/>
</dbReference>
<dbReference type="PANTHER" id="PTHR30146:SF149">
    <property type="entry name" value="HTH-TYPE TRANSCRIPTIONAL REGULATOR EBGR"/>
    <property type="match status" value="1"/>
</dbReference>
<dbReference type="STRING" id="1027249.SAMN05216179_3368"/>
<evidence type="ECO:0000313" key="5">
    <source>
        <dbReference type="EMBL" id="SHN32819.1"/>
    </source>
</evidence>
<gene>
    <name evidence="5" type="ORF">SAMN05216179_3368</name>
</gene>
<dbReference type="Pfam" id="PF00356">
    <property type="entry name" value="LacI"/>
    <property type="match status" value="1"/>
</dbReference>
<dbReference type="Gene3D" id="1.10.260.40">
    <property type="entry name" value="lambda repressor-like DNA-binding domains"/>
    <property type="match status" value="1"/>
</dbReference>
<keyword evidence="2" id="KW-0238">DNA-binding</keyword>
<dbReference type="PROSITE" id="PS50932">
    <property type="entry name" value="HTH_LACI_2"/>
    <property type="match status" value="1"/>
</dbReference>
<dbReference type="InterPro" id="IPR010982">
    <property type="entry name" value="Lambda_DNA-bd_dom_sf"/>
</dbReference>
<accession>A0A1M7QN18</accession>
<dbReference type="OrthoDB" id="9796186at2"/>
<dbReference type="InterPro" id="IPR046335">
    <property type="entry name" value="LacI/GalR-like_sensor"/>
</dbReference>
<dbReference type="EMBL" id="FRCZ01000008">
    <property type="protein sequence ID" value="SHN32819.1"/>
    <property type="molecule type" value="Genomic_DNA"/>
</dbReference>
<dbReference type="InterPro" id="IPR000843">
    <property type="entry name" value="HTH_LacI"/>
</dbReference>
<evidence type="ECO:0000313" key="6">
    <source>
        <dbReference type="Proteomes" id="UP000184184"/>
    </source>
</evidence>
<dbReference type="SUPFAM" id="SSF47413">
    <property type="entry name" value="lambda repressor-like DNA-binding domains"/>
    <property type="match status" value="1"/>
</dbReference>
<organism evidence="5 6">
    <name type="scientific">Gracilibacillus kekensis</name>
    <dbReference type="NCBI Taxonomy" id="1027249"/>
    <lineage>
        <taxon>Bacteria</taxon>
        <taxon>Bacillati</taxon>
        <taxon>Bacillota</taxon>
        <taxon>Bacilli</taxon>
        <taxon>Bacillales</taxon>
        <taxon>Bacillaceae</taxon>
        <taxon>Gracilibacillus</taxon>
    </lineage>
</organism>
<dbReference type="RefSeq" id="WP_073202991.1">
    <property type="nucleotide sequence ID" value="NZ_FRCZ01000008.1"/>
</dbReference>
<dbReference type="Proteomes" id="UP000184184">
    <property type="component" value="Unassembled WGS sequence"/>
</dbReference>
<feature type="domain" description="HTH lacI-type" evidence="4">
    <location>
        <begin position="2"/>
        <end position="56"/>
    </location>
</feature>